<sequence>MILRDNSSQNKWFLLDNHALDVISTHEACVFIKNPFGLRTKRIVCLGNLPRWFTDTHCGPDRRLIDAEPPKPDASNGFVNPSALMGISEALGPASTLSFNWLEHWEPRPP</sequence>
<comment type="caution">
    <text evidence="1">The sequence shown here is derived from an EMBL/GenBank/DDBJ whole genome shotgun (WGS) entry which is preliminary data.</text>
</comment>
<name>A0ABD0RTX2_CIRMR</name>
<dbReference type="AlphaFoldDB" id="A0ABD0RTX2"/>
<feature type="non-terminal residue" evidence="1">
    <location>
        <position position="110"/>
    </location>
</feature>
<proteinExistence type="predicted"/>
<protein>
    <submittedName>
        <fullName evidence="1">Uncharacterized protein</fullName>
    </submittedName>
</protein>
<evidence type="ECO:0000313" key="1">
    <source>
        <dbReference type="EMBL" id="KAL0201924.1"/>
    </source>
</evidence>
<dbReference type="EMBL" id="JAMKFB020000002">
    <property type="protein sequence ID" value="KAL0201924.1"/>
    <property type="molecule type" value="Genomic_DNA"/>
</dbReference>
<reference evidence="1 2" key="1">
    <citation type="submission" date="2024-05" db="EMBL/GenBank/DDBJ databases">
        <title>Genome sequencing and assembly of Indian major carp, Cirrhinus mrigala (Hamilton, 1822).</title>
        <authorList>
            <person name="Mohindra V."/>
            <person name="Chowdhury L.M."/>
            <person name="Lal K."/>
            <person name="Jena J.K."/>
        </authorList>
    </citation>
    <scope>NUCLEOTIDE SEQUENCE [LARGE SCALE GENOMIC DNA]</scope>
    <source>
        <strain evidence="1">CM1030</strain>
        <tissue evidence="1">Blood</tissue>
    </source>
</reference>
<keyword evidence="2" id="KW-1185">Reference proteome</keyword>
<evidence type="ECO:0000313" key="2">
    <source>
        <dbReference type="Proteomes" id="UP001529510"/>
    </source>
</evidence>
<gene>
    <name evidence="1" type="ORF">M9458_005111</name>
</gene>
<organism evidence="1 2">
    <name type="scientific">Cirrhinus mrigala</name>
    <name type="common">Mrigala</name>
    <dbReference type="NCBI Taxonomy" id="683832"/>
    <lineage>
        <taxon>Eukaryota</taxon>
        <taxon>Metazoa</taxon>
        <taxon>Chordata</taxon>
        <taxon>Craniata</taxon>
        <taxon>Vertebrata</taxon>
        <taxon>Euteleostomi</taxon>
        <taxon>Actinopterygii</taxon>
        <taxon>Neopterygii</taxon>
        <taxon>Teleostei</taxon>
        <taxon>Ostariophysi</taxon>
        <taxon>Cypriniformes</taxon>
        <taxon>Cyprinidae</taxon>
        <taxon>Labeoninae</taxon>
        <taxon>Labeonini</taxon>
        <taxon>Cirrhinus</taxon>
    </lineage>
</organism>
<accession>A0ABD0RTX2</accession>
<dbReference type="Proteomes" id="UP001529510">
    <property type="component" value="Unassembled WGS sequence"/>
</dbReference>